<keyword evidence="1" id="KW-1133">Transmembrane helix</keyword>
<keyword evidence="1" id="KW-0472">Membrane</keyword>
<sequence length="147" mass="15907">MKNKKAFTLLEILLVAAAIAILAGIVILAINPSKQLADTRNSQRRIDVNTILNAVYQYAIDNNGNLPATIAATTTYGICRTNPTATTTCTDLSVLTTDEKYLVSMPIDPLGAVNTDDINYRVIKTVNNRVTVWANAPEQGVTISVTR</sequence>
<dbReference type="Gene3D" id="3.30.700.10">
    <property type="entry name" value="Glycoprotein, Type 4 Pilin"/>
    <property type="match status" value="1"/>
</dbReference>
<dbReference type="EMBL" id="MNUV01000021">
    <property type="protein sequence ID" value="OIO07957.1"/>
    <property type="molecule type" value="Genomic_DNA"/>
</dbReference>
<dbReference type="Pfam" id="PF07963">
    <property type="entry name" value="N_methyl"/>
    <property type="match status" value="1"/>
</dbReference>
<accession>A0A1J4TAW0</accession>
<protein>
    <recommendedName>
        <fullName evidence="4">Type II secretion system protein GspG C-terminal domain-containing protein</fullName>
    </recommendedName>
</protein>
<gene>
    <name evidence="2" type="ORF">AUJ35_01240</name>
</gene>
<proteinExistence type="predicted"/>
<dbReference type="NCBIfam" id="TIGR02532">
    <property type="entry name" value="IV_pilin_GFxxxE"/>
    <property type="match status" value="1"/>
</dbReference>
<dbReference type="InterPro" id="IPR012902">
    <property type="entry name" value="N_methyl_site"/>
</dbReference>
<reference evidence="2 3" key="1">
    <citation type="journal article" date="2016" name="Environ. Microbiol.">
        <title>Genomic resolution of a cold subsurface aquifer community provides metabolic insights for novel microbes adapted to high CO concentrations.</title>
        <authorList>
            <person name="Probst A.J."/>
            <person name="Castelle C.J."/>
            <person name="Singh A."/>
            <person name="Brown C.T."/>
            <person name="Anantharaman K."/>
            <person name="Sharon I."/>
            <person name="Hug L.A."/>
            <person name="Burstein D."/>
            <person name="Emerson J.B."/>
            <person name="Thomas B.C."/>
            <person name="Banfield J.F."/>
        </authorList>
    </citation>
    <scope>NUCLEOTIDE SEQUENCE [LARGE SCALE GENOMIC DNA]</scope>
    <source>
        <strain evidence="2">CG1_02_41_21</strain>
    </source>
</reference>
<dbReference type="AlphaFoldDB" id="A0A1J4TAW0"/>
<dbReference type="InterPro" id="IPR045584">
    <property type="entry name" value="Pilin-like"/>
</dbReference>
<comment type="caution">
    <text evidence="2">The sequence shown here is derived from an EMBL/GenBank/DDBJ whole genome shotgun (WGS) entry which is preliminary data.</text>
</comment>
<name>A0A1J4TAW0_9BACT</name>
<evidence type="ECO:0000313" key="3">
    <source>
        <dbReference type="Proteomes" id="UP000182860"/>
    </source>
</evidence>
<dbReference type="Proteomes" id="UP000182860">
    <property type="component" value="Unassembled WGS sequence"/>
</dbReference>
<organism evidence="2 3">
    <name type="scientific">Candidatus Falkowbacteria bacterium CG1_02_41_21</name>
    <dbReference type="NCBI Taxonomy" id="1805147"/>
    <lineage>
        <taxon>Bacteria</taxon>
        <taxon>Candidatus Falkowiibacteriota</taxon>
    </lineage>
</organism>
<dbReference type="SUPFAM" id="SSF54523">
    <property type="entry name" value="Pili subunits"/>
    <property type="match status" value="1"/>
</dbReference>
<evidence type="ECO:0000256" key="1">
    <source>
        <dbReference type="SAM" id="Phobius"/>
    </source>
</evidence>
<feature type="transmembrane region" description="Helical" evidence="1">
    <location>
        <begin position="12"/>
        <end position="30"/>
    </location>
</feature>
<evidence type="ECO:0000313" key="2">
    <source>
        <dbReference type="EMBL" id="OIO07957.1"/>
    </source>
</evidence>
<keyword evidence="1" id="KW-0812">Transmembrane</keyword>
<evidence type="ECO:0008006" key="4">
    <source>
        <dbReference type="Google" id="ProtNLM"/>
    </source>
</evidence>